<reference evidence="1 2" key="1">
    <citation type="submission" date="2021-04" db="EMBL/GenBank/DDBJ databases">
        <authorList>
            <person name="Pira H."/>
            <person name="Risdian C."/>
            <person name="Wink J."/>
        </authorList>
    </citation>
    <scope>NUCLEOTIDE SEQUENCE [LARGE SCALE GENOMIC DNA]</scope>
    <source>
        <strain evidence="1 2">WHA3</strain>
    </source>
</reference>
<evidence type="ECO:0000313" key="1">
    <source>
        <dbReference type="EMBL" id="MBV7257820.1"/>
    </source>
</evidence>
<accession>A0ABS6SHU3</accession>
<evidence type="ECO:0000313" key="2">
    <source>
        <dbReference type="Proteomes" id="UP000722336"/>
    </source>
</evidence>
<name>A0ABS6SHU3_9SPHN</name>
<dbReference type="EMBL" id="JAGSPA010000005">
    <property type="protein sequence ID" value="MBV7257820.1"/>
    <property type="molecule type" value="Genomic_DNA"/>
</dbReference>
<organism evidence="1 2">
    <name type="scientific">Pacificimonas pallii</name>
    <dbReference type="NCBI Taxonomy" id="2827236"/>
    <lineage>
        <taxon>Bacteria</taxon>
        <taxon>Pseudomonadati</taxon>
        <taxon>Pseudomonadota</taxon>
        <taxon>Alphaproteobacteria</taxon>
        <taxon>Sphingomonadales</taxon>
        <taxon>Sphingosinicellaceae</taxon>
        <taxon>Pacificimonas</taxon>
    </lineage>
</organism>
<keyword evidence="2" id="KW-1185">Reference proteome</keyword>
<evidence type="ECO:0008006" key="3">
    <source>
        <dbReference type="Google" id="ProtNLM"/>
    </source>
</evidence>
<dbReference type="RefSeq" id="WP_218446667.1">
    <property type="nucleotide sequence ID" value="NZ_JAGSPA010000005.1"/>
</dbReference>
<sequence length="114" mass="12112">MAAAILAVGAGGATAGEEIGYEKDQLAFSAMMAGDWRMAEQQLHESAGELSDDPAHLLNRAQVYAVTGRADAAALLYQQVLQADDIDLVLSDGRVVSAHQIANVRLPAMQYAQR</sequence>
<protein>
    <recommendedName>
        <fullName evidence="3">Tetratricopeptide repeat protein</fullName>
    </recommendedName>
</protein>
<proteinExistence type="predicted"/>
<dbReference type="Proteomes" id="UP000722336">
    <property type="component" value="Unassembled WGS sequence"/>
</dbReference>
<gene>
    <name evidence="1" type="ORF">KCG44_13620</name>
</gene>
<comment type="caution">
    <text evidence="1">The sequence shown here is derived from an EMBL/GenBank/DDBJ whole genome shotgun (WGS) entry which is preliminary data.</text>
</comment>